<dbReference type="InterPro" id="IPR025645">
    <property type="entry name" value="DUF4349"/>
</dbReference>
<evidence type="ECO:0000313" key="5">
    <source>
        <dbReference type="EMBL" id="QNE18371.1"/>
    </source>
</evidence>
<keyword evidence="6" id="KW-1185">Reference proteome</keyword>
<feature type="signal peptide" evidence="3">
    <location>
        <begin position="1"/>
        <end position="30"/>
    </location>
</feature>
<feature type="region of interest" description="Disordered" evidence="1">
    <location>
        <begin position="33"/>
        <end position="72"/>
    </location>
</feature>
<feature type="compositionally biased region" description="Low complexity" evidence="1">
    <location>
        <begin position="298"/>
        <end position="311"/>
    </location>
</feature>
<sequence length="321" mass="32810">MAMTRTRITAAAAGVILAAAVLLSACSAGDAGNSSGDTQGAAVPAPEKAQGDASQADGKAPQSGGGAADQPAVTRAIIKTGSLTVEADDVDAQRQKAGTIVTGLNGQVATEDSGSDADGRITRANLVLKVPTASFEKAIQQLSGLGRRTAIHQESTDATEAVVDVASRISTQRAGLERMRALLTKATTIGEIVAVESELTRRESDLEALLAKQKALAGQTELATLSLILAEPGKAPVVEKDDTGFLAGLKGGWHAFVATLTVLLTALGALLPFLIALALIGVPLWRYRHRFRRTPVPATATAGGSAPGAGVLPPPKYRDPS</sequence>
<evidence type="ECO:0000256" key="2">
    <source>
        <dbReference type="SAM" id="Phobius"/>
    </source>
</evidence>
<protein>
    <submittedName>
        <fullName evidence="5">DUF4349 domain-containing protein</fullName>
    </submittedName>
</protein>
<feature type="domain" description="DUF4349" evidence="4">
    <location>
        <begin position="75"/>
        <end position="285"/>
    </location>
</feature>
<evidence type="ECO:0000313" key="6">
    <source>
        <dbReference type="Proteomes" id="UP000515563"/>
    </source>
</evidence>
<evidence type="ECO:0000259" key="4">
    <source>
        <dbReference type="Pfam" id="PF14257"/>
    </source>
</evidence>
<name>A0A7G6WWK6_9ACTN</name>
<proteinExistence type="predicted"/>
<dbReference type="EMBL" id="CP043661">
    <property type="protein sequence ID" value="QNE18371.1"/>
    <property type="molecule type" value="Genomic_DNA"/>
</dbReference>
<feature type="region of interest" description="Disordered" evidence="1">
    <location>
        <begin position="298"/>
        <end position="321"/>
    </location>
</feature>
<reference evidence="5 6" key="2">
    <citation type="journal article" date="2020" name="Microbiol. Resour. Announc.">
        <title>Antarctic desert soil bacteria exhibit high novel natural product potential, evaluated through long-read genome sequencing and comparative genomics.</title>
        <authorList>
            <person name="Benaud N."/>
            <person name="Edwards R.J."/>
            <person name="Amos T.G."/>
            <person name="D'Agostino P.M."/>
            <person name="Gutierrez-Chavez C."/>
            <person name="Montgomery K."/>
            <person name="Nicetic I."/>
            <person name="Ferrari B.C."/>
        </authorList>
    </citation>
    <scope>NUCLEOTIDE SEQUENCE [LARGE SCALE GENOMIC DNA]</scope>
    <source>
        <strain evidence="5 6">SPB151</strain>
    </source>
</reference>
<keyword evidence="2" id="KW-0812">Transmembrane</keyword>
<keyword evidence="2" id="KW-0472">Membrane</keyword>
<feature type="transmembrane region" description="Helical" evidence="2">
    <location>
        <begin position="253"/>
        <end position="285"/>
    </location>
</feature>
<keyword evidence="2" id="KW-1133">Transmembrane helix</keyword>
<evidence type="ECO:0000256" key="1">
    <source>
        <dbReference type="SAM" id="MobiDB-lite"/>
    </source>
</evidence>
<dbReference type="Pfam" id="PF14257">
    <property type="entry name" value="DUF4349"/>
    <property type="match status" value="1"/>
</dbReference>
<evidence type="ECO:0000256" key="3">
    <source>
        <dbReference type="SAM" id="SignalP"/>
    </source>
</evidence>
<accession>A0A7G6WWK6</accession>
<dbReference type="PROSITE" id="PS51257">
    <property type="entry name" value="PROKAR_LIPOPROTEIN"/>
    <property type="match status" value="1"/>
</dbReference>
<organism evidence="5 6">
    <name type="scientific">Kribbella qitaiheensis</name>
    <dbReference type="NCBI Taxonomy" id="1544730"/>
    <lineage>
        <taxon>Bacteria</taxon>
        <taxon>Bacillati</taxon>
        <taxon>Actinomycetota</taxon>
        <taxon>Actinomycetes</taxon>
        <taxon>Propionibacteriales</taxon>
        <taxon>Kribbellaceae</taxon>
        <taxon>Kribbella</taxon>
    </lineage>
</organism>
<dbReference type="Proteomes" id="UP000515563">
    <property type="component" value="Chromosome"/>
</dbReference>
<gene>
    <name evidence="5" type="ORF">F1D05_11290</name>
</gene>
<dbReference type="AlphaFoldDB" id="A0A7G6WWK6"/>
<feature type="chain" id="PRO_5039345837" evidence="3">
    <location>
        <begin position="31"/>
        <end position="321"/>
    </location>
</feature>
<reference evidence="6" key="1">
    <citation type="submission" date="2019-09" db="EMBL/GenBank/DDBJ databases">
        <title>Antimicrobial potential of Antarctic Bacteria.</title>
        <authorList>
            <person name="Benaud N."/>
            <person name="Edwards R.J."/>
            <person name="Ferrari B.C."/>
        </authorList>
    </citation>
    <scope>NUCLEOTIDE SEQUENCE [LARGE SCALE GENOMIC DNA]</scope>
    <source>
        <strain evidence="6">SPB151</strain>
    </source>
</reference>
<keyword evidence="3" id="KW-0732">Signal</keyword>
<dbReference type="KEGG" id="kqi:F1D05_11290"/>